<dbReference type="EMBL" id="GG693887">
    <property type="protein sequence ID" value="EES51627.1"/>
    <property type="molecule type" value="Genomic_DNA"/>
</dbReference>
<keyword evidence="9 13" id="KW-0418">Kinase</keyword>
<comment type="pathway">
    <text evidence="2 13">Glycolipid biosynthesis; lipid IV(A) biosynthesis; lipid IV(A) from (3R)-3-hydroxytetradecanoyl-[acyl-carrier-protein] and UDP-N-acetyl-alpha-D-glucosamine: step 6/6.</text>
</comment>
<name>C6I0H2_9BACT</name>
<dbReference type="GO" id="GO:0005886">
    <property type="term" value="C:plasma membrane"/>
    <property type="evidence" value="ECO:0007669"/>
    <property type="project" value="TreeGrafter"/>
</dbReference>
<dbReference type="Pfam" id="PF02606">
    <property type="entry name" value="LpxK"/>
    <property type="match status" value="1"/>
</dbReference>
<comment type="function">
    <text evidence="1 13">Transfers the gamma-phosphate of ATP to the 4'-position of a tetraacyldisaccharide 1-phosphate intermediate (termed DS-1-P) to form tetraacyldisaccharide 1,4'-bis-phosphate (lipid IVA).</text>
</comment>
<dbReference type="GO" id="GO:0005524">
    <property type="term" value="F:ATP binding"/>
    <property type="evidence" value="ECO:0007669"/>
    <property type="project" value="UniProtKB-UniRule"/>
</dbReference>
<evidence type="ECO:0000256" key="2">
    <source>
        <dbReference type="ARBA" id="ARBA00004870"/>
    </source>
</evidence>
<gene>
    <name evidence="13" type="primary">lpxK</name>
    <name evidence="14" type="ORF">UBAL3_95680064</name>
</gene>
<evidence type="ECO:0000256" key="7">
    <source>
        <dbReference type="ARBA" id="ARBA00022679"/>
    </source>
</evidence>
<evidence type="ECO:0000256" key="5">
    <source>
        <dbReference type="ARBA" id="ARBA00022516"/>
    </source>
</evidence>
<keyword evidence="10 13" id="KW-0067">ATP-binding</keyword>
<dbReference type="SUPFAM" id="SSF52540">
    <property type="entry name" value="P-loop containing nucleoside triphosphate hydrolases"/>
    <property type="match status" value="1"/>
</dbReference>
<evidence type="ECO:0000256" key="4">
    <source>
        <dbReference type="ARBA" id="ARBA00016436"/>
    </source>
</evidence>
<evidence type="ECO:0000256" key="11">
    <source>
        <dbReference type="ARBA" id="ARBA00023098"/>
    </source>
</evidence>
<evidence type="ECO:0000256" key="1">
    <source>
        <dbReference type="ARBA" id="ARBA00002274"/>
    </source>
</evidence>
<dbReference type="PANTHER" id="PTHR42724:SF1">
    <property type="entry name" value="TETRAACYLDISACCHARIDE 4'-KINASE, MITOCHONDRIAL-RELATED"/>
    <property type="match status" value="1"/>
</dbReference>
<evidence type="ECO:0000313" key="15">
    <source>
        <dbReference type="Proteomes" id="UP000009374"/>
    </source>
</evidence>
<protein>
    <recommendedName>
        <fullName evidence="4 13">Tetraacyldisaccharide 4'-kinase</fullName>
        <ecNumber evidence="3 13">2.7.1.130</ecNumber>
    </recommendedName>
    <alternativeName>
        <fullName evidence="12 13">Lipid A 4'-kinase</fullName>
    </alternativeName>
</protein>
<comment type="caution">
    <text evidence="13">Lacks conserved residue(s) required for the propagation of feature annotation.</text>
</comment>
<keyword evidence="7 13" id="KW-0808">Transferase</keyword>
<keyword evidence="15" id="KW-1185">Reference proteome</keyword>
<dbReference type="EC" id="2.7.1.130" evidence="3 13"/>
<keyword evidence="11 13" id="KW-0443">Lipid metabolism</keyword>
<proteinExistence type="inferred from homology"/>
<evidence type="ECO:0000256" key="3">
    <source>
        <dbReference type="ARBA" id="ARBA00012071"/>
    </source>
</evidence>
<dbReference type="NCBIfam" id="TIGR00682">
    <property type="entry name" value="lpxK"/>
    <property type="match status" value="1"/>
</dbReference>
<evidence type="ECO:0000256" key="9">
    <source>
        <dbReference type="ARBA" id="ARBA00022777"/>
    </source>
</evidence>
<dbReference type="HAMAP" id="MF_00409">
    <property type="entry name" value="LpxK"/>
    <property type="match status" value="1"/>
</dbReference>
<keyword evidence="5 13" id="KW-0444">Lipid biosynthesis</keyword>
<comment type="catalytic activity">
    <reaction evidence="13">
        <text>a lipid A disaccharide + ATP = a lipid IVA + ADP + H(+)</text>
        <dbReference type="Rhea" id="RHEA:67840"/>
        <dbReference type="ChEBI" id="CHEBI:15378"/>
        <dbReference type="ChEBI" id="CHEBI:30616"/>
        <dbReference type="ChEBI" id="CHEBI:176343"/>
        <dbReference type="ChEBI" id="CHEBI:176425"/>
        <dbReference type="ChEBI" id="CHEBI:456216"/>
        <dbReference type="EC" id="2.7.1.130"/>
    </reaction>
</comment>
<organism evidence="14 15">
    <name type="scientific">Leptospirillum ferrodiazotrophum</name>
    <dbReference type="NCBI Taxonomy" id="412449"/>
    <lineage>
        <taxon>Bacteria</taxon>
        <taxon>Pseudomonadati</taxon>
        <taxon>Nitrospirota</taxon>
        <taxon>Nitrospiria</taxon>
        <taxon>Nitrospirales</taxon>
        <taxon>Nitrospiraceae</taxon>
        <taxon>Leptospirillum</taxon>
    </lineage>
</organism>
<evidence type="ECO:0000313" key="14">
    <source>
        <dbReference type="EMBL" id="EES51627.1"/>
    </source>
</evidence>
<sequence>MTPLGPLAWPLALLYGAGVTLFRKGYEGGWRRRERSPLPVISVGNIEAGGTGKSPLVAALCARFSRAGLRIGVVSRGYGRTRSRENRLISRGEGLLVSVEEAGDEPALLAAKVPGVRIAVAADRREGIRLLEGLCDLVILDDGFQSLEILPTLSLVFLPEALSRRRMGLRDLLPAGSLREPPQVLSRATHWVLRRTNLPPEGGGEALLRKNLRAMLGEEGMRPILPVDFRLSRLRDFAGGEVRPIASLAGHTVAVVAGIANPRRIVRDLESFGARVAGLLALSDHAPFTPELRERIAGFSRRMAGEGAGILLTTEKDRIKWSCSPEGPLPVFVLEGETCLLDPGLWDGIFALPPEGRSP</sequence>
<dbReference type="GO" id="GO:0009029">
    <property type="term" value="F:lipid-A 4'-kinase activity"/>
    <property type="evidence" value="ECO:0007669"/>
    <property type="project" value="UniProtKB-UniRule"/>
</dbReference>
<dbReference type="Proteomes" id="UP000009374">
    <property type="component" value="Unassembled WGS sequence"/>
</dbReference>
<dbReference type="InterPro" id="IPR027417">
    <property type="entry name" value="P-loop_NTPase"/>
</dbReference>
<dbReference type="UniPathway" id="UPA00359">
    <property type="reaction ID" value="UER00482"/>
</dbReference>
<dbReference type="PANTHER" id="PTHR42724">
    <property type="entry name" value="TETRAACYLDISACCHARIDE 4'-KINASE"/>
    <property type="match status" value="1"/>
</dbReference>
<comment type="similarity">
    <text evidence="13">Belongs to the LpxK family.</text>
</comment>
<dbReference type="AlphaFoldDB" id="C6I0H2"/>
<reference evidence="14 15" key="1">
    <citation type="journal article" date="2009" name="Appl. Environ. Microbiol.">
        <title>Community genomic and proteomic analyses of chemoautotrophic iron-oxidizing "Leptospirillum rubarum" (Group II) and "Leptospirillum ferrodiazotrophum" (Group III) bacteria in acid mine drainage biofilms.</title>
        <authorList>
            <person name="Goltsman D.S."/>
            <person name="Denef V.J."/>
            <person name="Singer S.W."/>
            <person name="VerBerkmoes N.C."/>
            <person name="Lefsrud M."/>
            <person name="Mueller R.S."/>
            <person name="Dick G.J."/>
            <person name="Sun C.L."/>
            <person name="Wheeler K.E."/>
            <person name="Zemla A."/>
            <person name="Baker B.J."/>
            <person name="Hauser L."/>
            <person name="Land M."/>
            <person name="Shah M.B."/>
            <person name="Thelen M.P."/>
            <person name="Hettich R.L."/>
            <person name="Banfield J.F."/>
        </authorList>
    </citation>
    <scope>NUCLEOTIDE SEQUENCE [LARGE SCALE GENOMIC DNA]</scope>
</reference>
<keyword evidence="8 13" id="KW-0547">Nucleotide-binding</keyword>
<dbReference type="InterPro" id="IPR003758">
    <property type="entry name" value="LpxK"/>
</dbReference>
<evidence type="ECO:0000256" key="6">
    <source>
        <dbReference type="ARBA" id="ARBA00022556"/>
    </source>
</evidence>
<evidence type="ECO:0000256" key="10">
    <source>
        <dbReference type="ARBA" id="ARBA00022840"/>
    </source>
</evidence>
<evidence type="ECO:0000256" key="12">
    <source>
        <dbReference type="ARBA" id="ARBA00029757"/>
    </source>
</evidence>
<keyword evidence="6 13" id="KW-0441">Lipid A biosynthesis</keyword>
<dbReference type="GO" id="GO:0009244">
    <property type="term" value="P:lipopolysaccharide core region biosynthetic process"/>
    <property type="evidence" value="ECO:0007669"/>
    <property type="project" value="TreeGrafter"/>
</dbReference>
<accession>C6I0H2</accession>
<evidence type="ECO:0000256" key="8">
    <source>
        <dbReference type="ARBA" id="ARBA00022741"/>
    </source>
</evidence>
<dbReference type="GO" id="GO:0009245">
    <property type="term" value="P:lipid A biosynthetic process"/>
    <property type="evidence" value="ECO:0007669"/>
    <property type="project" value="UniProtKB-UniRule"/>
</dbReference>
<evidence type="ECO:0000256" key="13">
    <source>
        <dbReference type="HAMAP-Rule" id="MF_00409"/>
    </source>
</evidence>